<dbReference type="PANTHER" id="PTHR10857">
    <property type="entry name" value="COPINE"/>
    <property type="match status" value="1"/>
</dbReference>
<keyword evidence="3" id="KW-1185">Reference proteome</keyword>
<dbReference type="InterPro" id="IPR036465">
    <property type="entry name" value="vWFA_dom_sf"/>
</dbReference>
<dbReference type="Pfam" id="PF07002">
    <property type="entry name" value="Copine"/>
    <property type="match status" value="1"/>
</dbReference>
<dbReference type="PANTHER" id="PTHR10857:SF106">
    <property type="entry name" value="C2 DOMAIN-CONTAINING PROTEIN"/>
    <property type="match status" value="1"/>
</dbReference>
<dbReference type="GO" id="GO:0005886">
    <property type="term" value="C:plasma membrane"/>
    <property type="evidence" value="ECO:0007669"/>
    <property type="project" value="TreeGrafter"/>
</dbReference>
<reference evidence="2 3" key="2">
    <citation type="submission" date="2018-11" db="EMBL/GenBank/DDBJ databases">
        <authorList>
            <consortium name="Pathogen Informatics"/>
        </authorList>
    </citation>
    <scope>NUCLEOTIDE SEQUENCE [LARGE SCALE GENOMIC DNA]</scope>
</reference>
<feature type="domain" description="VWFA" evidence="1">
    <location>
        <begin position="1"/>
        <end position="143"/>
    </location>
</feature>
<gene>
    <name evidence="2" type="ORF">BPAG_LOCUS4299</name>
</gene>
<dbReference type="WBParaSite" id="BPAG_0000433301-mRNA-1">
    <property type="protein sequence ID" value="BPAG_0000433301-mRNA-1"/>
    <property type="gene ID" value="BPAG_0000433301"/>
</dbReference>
<dbReference type="STRING" id="6280.A0A0N4T7Z6"/>
<evidence type="ECO:0000259" key="1">
    <source>
        <dbReference type="PROSITE" id="PS50234"/>
    </source>
</evidence>
<evidence type="ECO:0000313" key="3">
    <source>
        <dbReference type="Proteomes" id="UP000278627"/>
    </source>
</evidence>
<proteinExistence type="predicted"/>
<sequence>MDGLLNAYRDALNRIELAGPTEFGPTLRHAARHAASLPPDGSRYSVLLIITDGVINDMNRAKEEIASSLPLSIIIVGVGYDSFGEMKVLDSDRQMLQVNGKYAKRDIVQFVQLREFLPPHRILTDDDLIEAKYRLAKEVLQEVPAQLTSYMKSKGIFPKQICPISCDDDRKLSVVERGYPSMAFFF</sequence>
<dbReference type="InterPro" id="IPR002035">
    <property type="entry name" value="VWF_A"/>
</dbReference>
<dbReference type="Proteomes" id="UP000278627">
    <property type="component" value="Unassembled WGS sequence"/>
</dbReference>
<dbReference type="PROSITE" id="PS50234">
    <property type="entry name" value="VWFA"/>
    <property type="match status" value="1"/>
</dbReference>
<organism evidence="4">
    <name type="scientific">Brugia pahangi</name>
    <name type="common">Filarial nematode worm</name>
    <dbReference type="NCBI Taxonomy" id="6280"/>
    <lineage>
        <taxon>Eukaryota</taxon>
        <taxon>Metazoa</taxon>
        <taxon>Ecdysozoa</taxon>
        <taxon>Nematoda</taxon>
        <taxon>Chromadorea</taxon>
        <taxon>Rhabditida</taxon>
        <taxon>Spirurina</taxon>
        <taxon>Spiruromorpha</taxon>
        <taxon>Filarioidea</taxon>
        <taxon>Onchocercidae</taxon>
        <taxon>Brugia</taxon>
    </lineage>
</organism>
<dbReference type="AlphaFoldDB" id="A0A0N4T7Z6"/>
<dbReference type="InterPro" id="IPR010734">
    <property type="entry name" value="Copine_C"/>
</dbReference>
<name>A0A0N4T7Z6_BRUPA</name>
<dbReference type="GO" id="GO:0005544">
    <property type="term" value="F:calcium-dependent phospholipid binding"/>
    <property type="evidence" value="ECO:0007669"/>
    <property type="project" value="InterPro"/>
</dbReference>
<evidence type="ECO:0000313" key="2">
    <source>
        <dbReference type="EMBL" id="VDN85485.1"/>
    </source>
</evidence>
<evidence type="ECO:0000313" key="4">
    <source>
        <dbReference type="WBParaSite" id="BPAG_0000433301-mRNA-1"/>
    </source>
</evidence>
<dbReference type="GO" id="GO:0071277">
    <property type="term" value="P:cellular response to calcium ion"/>
    <property type="evidence" value="ECO:0007669"/>
    <property type="project" value="TreeGrafter"/>
</dbReference>
<accession>A0A0N4T7Z6</accession>
<dbReference type="Gene3D" id="3.40.50.410">
    <property type="entry name" value="von Willebrand factor, type A domain"/>
    <property type="match status" value="1"/>
</dbReference>
<dbReference type="SUPFAM" id="SSF53300">
    <property type="entry name" value="vWA-like"/>
    <property type="match status" value="1"/>
</dbReference>
<dbReference type="EMBL" id="UZAD01001970">
    <property type="protein sequence ID" value="VDN85485.1"/>
    <property type="molecule type" value="Genomic_DNA"/>
</dbReference>
<reference evidence="4" key="1">
    <citation type="submission" date="2017-02" db="UniProtKB">
        <authorList>
            <consortium name="WormBaseParasite"/>
        </authorList>
    </citation>
    <scope>IDENTIFICATION</scope>
</reference>
<dbReference type="InterPro" id="IPR045052">
    <property type="entry name" value="Copine"/>
</dbReference>
<protein>
    <submittedName>
        <fullName evidence="4">VWFA domain-containing protein</fullName>
    </submittedName>
</protein>